<name>A0A812T033_SYMPI</name>
<gene>
    <name evidence="1" type="primary">FCPA</name>
    <name evidence="1" type="ORF">SPIL2461_LOCUS12858</name>
</gene>
<evidence type="ECO:0000313" key="2">
    <source>
        <dbReference type="Proteomes" id="UP000649617"/>
    </source>
</evidence>
<dbReference type="AlphaFoldDB" id="A0A812T033"/>
<sequence>PEGGLGFGAADYVPQEHKLITQFNGVETDSGSCLAFAPSVRGGPGNTVQPRDWQTPGRQSDNVPSEFIKLEPWAVPCANQWMKDNPNKWQGYSFYTWMTPLERCATVVYSLGLQPVLAFVGGLEFDLMPSPIAEVETFVCWPDTQPGGVDLSAIEMHIMSGGVPLLTRTIRLKKRFGSGTDFSNSNIHATTASGKANFGVPEDGADDSGLNGMSRDSLLQANASLGFEVEQENYLASMIYDDQLGANVTESLRGVAAARRLKALFPEKAEGLVETEEESNTEADDHVLFTLRSPGNGLVGFEIMGLLSDNKLQLSLQMQFGPFTTPRKRMTLIDLAQQLQIILGSIPFISVSSKAKAIQALHDFDTEAESSMPVSTDEGFGAFSTFWVIAGNGHREDQRGAMIYWTDSPRVYPFNHDVRATFRFFPDGEGEYWMVTSDSSDKPGKMVYLKDGGFHLHDFHEDPKTKWRMVEDGGQYWLVTGPNHHTPGKMMYLTDSGWSFWTFSPDPLCKFRLEPATGPTAFAIKPFMLNPAEVWIVTKEPHHGYENKMIFWKAGGTDVYNFNFAPESRWTLRSNGDGDYWLVTGSQSDSPGKMLYLKNNVFNVWNWNQDQKCLWRLVSSGGGGFWLATNPNHHTPNKMVYIANGVWNFVNFWEDPSTTYNVLLRG</sequence>
<comment type="caution">
    <text evidence="1">The sequence shown here is derived from an EMBL/GenBank/DDBJ whole genome shotgun (WGS) entry which is preliminary data.</text>
</comment>
<organism evidence="1 2">
    <name type="scientific">Symbiodinium pilosum</name>
    <name type="common">Dinoflagellate</name>
    <dbReference type="NCBI Taxonomy" id="2952"/>
    <lineage>
        <taxon>Eukaryota</taxon>
        <taxon>Sar</taxon>
        <taxon>Alveolata</taxon>
        <taxon>Dinophyceae</taxon>
        <taxon>Suessiales</taxon>
        <taxon>Symbiodiniaceae</taxon>
        <taxon>Symbiodinium</taxon>
    </lineage>
</organism>
<evidence type="ECO:0000313" key="1">
    <source>
        <dbReference type="EMBL" id="CAE7498035.1"/>
    </source>
</evidence>
<dbReference type="OrthoDB" id="407508at2759"/>
<dbReference type="EMBL" id="CAJNIZ010027180">
    <property type="protein sequence ID" value="CAE7498035.1"/>
    <property type="molecule type" value="Genomic_DNA"/>
</dbReference>
<feature type="non-terminal residue" evidence="1">
    <location>
        <position position="666"/>
    </location>
</feature>
<keyword evidence="2" id="KW-1185">Reference proteome</keyword>
<protein>
    <submittedName>
        <fullName evidence="1">FCPA protein</fullName>
    </submittedName>
</protein>
<reference evidence="1" key="1">
    <citation type="submission" date="2021-02" db="EMBL/GenBank/DDBJ databases">
        <authorList>
            <person name="Dougan E. K."/>
            <person name="Rhodes N."/>
            <person name="Thang M."/>
            <person name="Chan C."/>
        </authorList>
    </citation>
    <scope>NUCLEOTIDE SEQUENCE</scope>
</reference>
<proteinExistence type="predicted"/>
<dbReference type="Proteomes" id="UP000649617">
    <property type="component" value="Unassembled WGS sequence"/>
</dbReference>
<accession>A0A812T033</accession>